<comment type="caution">
    <text evidence="3">The sequence shown here is derived from an EMBL/GenBank/DDBJ whole genome shotgun (WGS) entry which is preliminary data.</text>
</comment>
<keyword evidence="2" id="KW-1133">Transmembrane helix</keyword>
<keyword evidence="4" id="KW-1185">Reference proteome</keyword>
<sequence>MAEAKRGRRRRGRRGPGVYVEEVSSGSRPIEGVGTAVAAFVGMAARHPARTAVSVVAVLAVVAVIVRAARD</sequence>
<gene>
    <name evidence="3" type="ORF">GCM10022262_02350</name>
</gene>
<name>A0ABP8EPD3_9MICO</name>
<evidence type="ECO:0000256" key="1">
    <source>
        <dbReference type="SAM" id="MobiDB-lite"/>
    </source>
</evidence>
<feature type="region of interest" description="Disordered" evidence="1">
    <location>
        <begin position="1"/>
        <end position="20"/>
    </location>
</feature>
<feature type="compositionally biased region" description="Basic residues" evidence="1">
    <location>
        <begin position="1"/>
        <end position="14"/>
    </location>
</feature>
<dbReference type="EMBL" id="BAABBA010000001">
    <property type="protein sequence ID" value="GAA4285876.1"/>
    <property type="molecule type" value="Genomic_DNA"/>
</dbReference>
<proteinExistence type="predicted"/>
<organism evidence="3 4">
    <name type="scientific">Georgenia daeguensis</name>
    <dbReference type="NCBI Taxonomy" id="908355"/>
    <lineage>
        <taxon>Bacteria</taxon>
        <taxon>Bacillati</taxon>
        <taxon>Actinomycetota</taxon>
        <taxon>Actinomycetes</taxon>
        <taxon>Micrococcales</taxon>
        <taxon>Bogoriellaceae</taxon>
        <taxon>Georgenia</taxon>
    </lineage>
</organism>
<protein>
    <submittedName>
        <fullName evidence="3">Uncharacterized protein</fullName>
    </submittedName>
</protein>
<evidence type="ECO:0000313" key="3">
    <source>
        <dbReference type="EMBL" id="GAA4285876.1"/>
    </source>
</evidence>
<dbReference type="Proteomes" id="UP001499841">
    <property type="component" value="Unassembled WGS sequence"/>
</dbReference>
<keyword evidence="2" id="KW-0812">Transmembrane</keyword>
<evidence type="ECO:0000256" key="2">
    <source>
        <dbReference type="SAM" id="Phobius"/>
    </source>
</evidence>
<feature type="transmembrane region" description="Helical" evidence="2">
    <location>
        <begin position="51"/>
        <end position="69"/>
    </location>
</feature>
<keyword evidence="2" id="KW-0472">Membrane</keyword>
<accession>A0ABP8EPD3</accession>
<evidence type="ECO:0000313" key="4">
    <source>
        <dbReference type="Proteomes" id="UP001499841"/>
    </source>
</evidence>
<dbReference type="RefSeq" id="WP_345036693.1">
    <property type="nucleotide sequence ID" value="NZ_BAABBA010000001.1"/>
</dbReference>
<reference evidence="4" key="1">
    <citation type="journal article" date="2019" name="Int. J. Syst. Evol. Microbiol.">
        <title>The Global Catalogue of Microorganisms (GCM) 10K type strain sequencing project: providing services to taxonomists for standard genome sequencing and annotation.</title>
        <authorList>
            <consortium name="The Broad Institute Genomics Platform"/>
            <consortium name="The Broad Institute Genome Sequencing Center for Infectious Disease"/>
            <person name="Wu L."/>
            <person name="Ma J."/>
        </authorList>
    </citation>
    <scope>NUCLEOTIDE SEQUENCE [LARGE SCALE GENOMIC DNA]</scope>
    <source>
        <strain evidence="4">JCM 17459</strain>
    </source>
</reference>